<evidence type="ECO:0000313" key="9">
    <source>
        <dbReference type="Proteomes" id="UP001152561"/>
    </source>
</evidence>
<dbReference type="GO" id="GO:0000012">
    <property type="term" value="P:single strand break repair"/>
    <property type="evidence" value="ECO:0007669"/>
    <property type="project" value="InterPro"/>
</dbReference>
<feature type="compositionally biased region" description="Basic and acidic residues" evidence="6">
    <location>
        <begin position="44"/>
        <end position="62"/>
    </location>
</feature>
<dbReference type="PANTHER" id="PTHR11370:SF5">
    <property type="entry name" value="DNA REPAIR PROTEIN XRCC1"/>
    <property type="match status" value="1"/>
</dbReference>
<evidence type="ECO:0000256" key="5">
    <source>
        <dbReference type="ARBA" id="ARBA00023242"/>
    </source>
</evidence>
<dbReference type="Gene3D" id="3.40.50.10190">
    <property type="entry name" value="BRCT domain"/>
    <property type="match status" value="1"/>
</dbReference>
<feature type="compositionally biased region" description="Basic and acidic residues" evidence="6">
    <location>
        <begin position="1"/>
        <end position="10"/>
    </location>
</feature>
<dbReference type="InterPro" id="IPR036420">
    <property type="entry name" value="BRCT_dom_sf"/>
</dbReference>
<dbReference type="SMART" id="SM00292">
    <property type="entry name" value="BRCT"/>
    <property type="match status" value="1"/>
</dbReference>
<evidence type="ECO:0000256" key="4">
    <source>
        <dbReference type="ARBA" id="ARBA00023204"/>
    </source>
</evidence>
<comment type="subcellular location">
    <subcellularLocation>
        <location evidence="1">Nucleus</location>
    </subcellularLocation>
</comment>
<dbReference type="PROSITE" id="PS50172">
    <property type="entry name" value="BRCT"/>
    <property type="match status" value="1"/>
</dbReference>
<dbReference type="FunFam" id="3.40.50.10190:FF:000008">
    <property type="entry name" value="X-ray repair cross complementing 1"/>
    <property type="match status" value="1"/>
</dbReference>
<dbReference type="Pfam" id="PF00533">
    <property type="entry name" value="BRCT"/>
    <property type="match status" value="1"/>
</dbReference>
<keyword evidence="2" id="KW-0677">Repeat</keyword>
<dbReference type="GO" id="GO:0006303">
    <property type="term" value="P:double-strand break repair via nonhomologous end joining"/>
    <property type="evidence" value="ECO:0007669"/>
    <property type="project" value="InterPro"/>
</dbReference>
<protein>
    <recommendedName>
        <fullName evidence="7">BRCT domain-containing protein</fullName>
    </recommendedName>
</protein>
<dbReference type="InterPro" id="IPR001357">
    <property type="entry name" value="BRCT_dom"/>
</dbReference>
<dbReference type="PANTHER" id="PTHR11370">
    <property type="entry name" value="DNA-REPAIR PROTEIN XRCC1"/>
    <property type="match status" value="1"/>
</dbReference>
<accession>A0A9Q1MK41</accession>
<evidence type="ECO:0000259" key="7">
    <source>
        <dbReference type="PROSITE" id="PS50172"/>
    </source>
</evidence>
<dbReference type="EMBL" id="JAJAGQ010000006">
    <property type="protein sequence ID" value="KAJ8560073.1"/>
    <property type="molecule type" value="Genomic_DNA"/>
</dbReference>
<dbReference type="CDD" id="cd17725">
    <property type="entry name" value="BRCT_XRCC1_rpt1"/>
    <property type="match status" value="1"/>
</dbReference>
<reference evidence="9" key="1">
    <citation type="journal article" date="2023" name="Proc. Natl. Acad. Sci. U.S.A.">
        <title>Genomic and structural basis for evolution of tropane alkaloid biosynthesis.</title>
        <authorList>
            <person name="Wanga Y.-J."/>
            <person name="Taina T."/>
            <person name="Yua J.-Y."/>
            <person name="Lia J."/>
            <person name="Xua B."/>
            <person name="Chenc J."/>
            <person name="D'Auriad J.C."/>
            <person name="Huanga J.-P."/>
            <person name="Huanga S.-X."/>
        </authorList>
    </citation>
    <scope>NUCLEOTIDE SEQUENCE [LARGE SCALE GENOMIC DNA]</scope>
    <source>
        <strain evidence="9">cv. KIB-2019</strain>
    </source>
</reference>
<dbReference type="AlphaFoldDB" id="A0A9Q1MK41"/>
<feature type="domain" description="BRCT" evidence="7">
    <location>
        <begin position="73"/>
        <end position="161"/>
    </location>
</feature>
<dbReference type="GO" id="GO:0005634">
    <property type="term" value="C:nucleus"/>
    <property type="evidence" value="ECO:0007669"/>
    <property type="project" value="UniProtKB-SubCell"/>
</dbReference>
<dbReference type="Proteomes" id="UP001152561">
    <property type="component" value="Unassembled WGS sequence"/>
</dbReference>
<dbReference type="InterPro" id="IPR045080">
    <property type="entry name" value="BRCT_XRCC1_rpt1"/>
</dbReference>
<keyword evidence="3" id="KW-0227">DNA damage</keyword>
<dbReference type="OrthoDB" id="25840at2759"/>
<evidence type="ECO:0000256" key="1">
    <source>
        <dbReference type="ARBA" id="ARBA00004123"/>
    </source>
</evidence>
<evidence type="ECO:0000256" key="2">
    <source>
        <dbReference type="ARBA" id="ARBA00022737"/>
    </source>
</evidence>
<gene>
    <name evidence="8" type="ORF">K7X08_004131</name>
</gene>
<dbReference type="GO" id="GO:0006284">
    <property type="term" value="P:base-excision repair"/>
    <property type="evidence" value="ECO:0007669"/>
    <property type="project" value="InterPro"/>
</dbReference>
<keyword evidence="4" id="KW-0234">DNA repair</keyword>
<evidence type="ECO:0000313" key="8">
    <source>
        <dbReference type="EMBL" id="KAJ8560073.1"/>
    </source>
</evidence>
<feature type="region of interest" description="Disordered" evidence="6">
    <location>
        <begin position="1"/>
        <end position="71"/>
    </location>
</feature>
<keyword evidence="5" id="KW-0539">Nucleus</keyword>
<sequence>MSVSNDGDKNGRKRNLPSWMSSRPGSSGSGHSKSTDEGDAETAEQPKSRSKIHNDKKAENKAKCSTSTSSGSNFSKLMEGVIFALSGFVNPERGTLRSQALEMGAMYQPDWNSECTLLICAFPNTPKFRQVEADSGTIVSKEWITECYKQQKLVEIETYLMNAGKPWKRQRVSHESSQDQKPSTSRKSHTRAEKTAPLKTTTTPSSEEVHCDKVKDSFSLSKVKKWAIDDLNRTISWLENQDEKPEPHEMKKIAAEGILTCLQDAIDSLNQGQDMRQITEQWECIPLAVEELAKFDGSSVGSAKSHKDLCKQAVTCKEIYELEYRNREDDELLKMKEQRTRVSGKAGNTAKDDTAYDSDDTIELTEDEINEAYNTVASTIKNTELV</sequence>
<proteinExistence type="predicted"/>
<feature type="compositionally biased region" description="Low complexity" evidence="6">
    <location>
        <begin position="18"/>
        <end position="32"/>
    </location>
</feature>
<dbReference type="SUPFAM" id="SSF52113">
    <property type="entry name" value="BRCT domain"/>
    <property type="match status" value="1"/>
</dbReference>
<evidence type="ECO:0000256" key="3">
    <source>
        <dbReference type="ARBA" id="ARBA00022763"/>
    </source>
</evidence>
<comment type="caution">
    <text evidence="8">The sequence shown here is derived from an EMBL/GenBank/DDBJ whole genome shotgun (WGS) entry which is preliminary data.</text>
</comment>
<feature type="region of interest" description="Disordered" evidence="6">
    <location>
        <begin position="168"/>
        <end position="207"/>
    </location>
</feature>
<dbReference type="GO" id="GO:0003684">
    <property type="term" value="F:damaged DNA binding"/>
    <property type="evidence" value="ECO:0007669"/>
    <property type="project" value="InterPro"/>
</dbReference>
<organism evidence="8 9">
    <name type="scientific">Anisodus acutangulus</name>
    <dbReference type="NCBI Taxonomy" id="402998"/>
    <lineage>
        <taxon>Eukaryota</taxon>
        <taxon>Viridiplantae</taxon>
        <taxon>Streptophyta</taxon>
        <taxon>Embryophyta</taxon>
        <taxon>Tracheophyta</taxon>
        <taxon>Spermatophyta</taxon>
        <taxon>Magnoliopsida</taxon>
        <taxon>eudicotyledons</taxon>
        <taxon>Gunneridae</taxon>
        <taxon>Pentapetalae</taxon>
        <taxon>asterids</taxon>
        <taxon>lamiids</taxon>
        <taxon>Solanales</taxon>
        <taxon>Solanaceae</taxon>
        <taxon>Solanoideae</taxon>
        <taxon>Hyoscyameae</taxon>
        <taxon>Anisodus</taxon>
    </lineage>
</organism>
<name>A0A9Q1MK41_9SOLA</name>
<keyword evidence="9" id="KW-1185">Reference proteome</keyword>
<evidence type="ECO:0000256" key="6">
    <source>
        <dbReference type="SAM" id="MobiDB-lite"/>
    </source>
</evidence>